<protein>
    <submittedName>
        <fullName evidence="1">Uncharacterized protein</fullName>
    </submittedName>
</protein>
<organism evidence="1 2">
    <name type="scientific">Papaver atlanticum</name>
    <dbReference type="NCBI Taxonomy" id="357466"/>
    <lineage>
        <taxon>Eukaryota</taxon>
        <taxon>Viridiplantae</taxon>
        <taxon>Streptophyta</taxon>
        <taxon>Embryophyta</taxon>
        <taxon>Tracheophyta</taxon>
        <taxon>Spermatophyta</taxon>
        <taxon>Magnoliopsida</taxon>
        <taxon>Ranunculales</taxon>
        <taxon>Papaveraceae</taxon>
        <taxon>Papaveroideae</taxon>
        <taxon>Papaver</taxon>
    </lineage>
</organism>
<dbReference type="InterPro" id="IPR008480">
    <property type="entry name" value="DUF761_pln"/>
</dbReference>
<proteinExistence type="predicted"/>
<evidence type="ECO:0000313" key="1">
    <source>
        <dbReference type="EMBL" id="KAI3928772.1"/>
    </source>
</evidence>
<gene>
    <name evidence="1" type="ORF">MKW98_024373</name>
</gene>
<comment type="caution">
    <text evidence="1">The sequence shown here is derived from an EMBL/GenBank/DDBJ whole genome shotgun (WGS) entry which is preliminary data.</text>
</comment>
<dbReference type="EMBL" id="JAJJMB010007708">
    <property type="protein sequence ID" value="KAI3928772.1"/>
    <property type="molecule type" value="Genomic_DNA"/>
</dbReference>
<dbReference type="PANTHER" id="PTHR33098">
    <property type="entry name" value="COTTON FIBER (DUF761)"/>
    <property type="match status" value="1"/>
</dbReference>
<evidence type="ECO:0000313" key="2">
    <source>
        <dbReference type="Proteomes" id="UP001202328"/>
    </source>
</evidence>
<keyword evidence="2" id="KW-1185">Reference proteome</keyword>
<accession>A0AAD4T0M4</accession>
<reference evidence="1" key="1">
    <citation type="submission" date="2022-04" db="EMBL/GenBank/DDBJ databases">
        <title>A functionally conserved STORR gene fusion in Papaver species that diverged 16.8 million years ago.</title>
        <authorList>
            <person name="Catania T."/>
        </authorList>
    </citation>
    <scope>NUCLEOTIDE SEQUENCE</scope>
    <source>
        <strain evidence="1">S-188037</strain>
    </source>
</reference>
<sequence>MNKDGPTKSTLYKSVSVNDQELFGGQQKSYADIGIDGVVDINESAESFIQNFRHHTEPPRVHQKINNVQCNPPTAVRKKPIEHRDGVEDINESADAFIKRFKKQLRIQRLESIENYQNMLARGL</sequence>
<dbReference type="AlphaFoldDB" id="A0AAD4T0M4"/>
<dbReference type="Proteomes" id="UP001202328">
    <property type="component" value="Unassembled WGS sequence"/>
</dbReference>
<dbReference type="Pfam" id="PF05553">
    <property type="entry name" value="DUF761"/>
    <property type="match status" value="1"/>
</dbReference>
<dbReference type="PANTHER" id="PTHR33098:SF15">
    <property type="entry name" value="DUF761 DOMAIN PROTEIN"/>
    <property type="match status" value="1"/>
</dbReference>
<name>A0AAD4T0M4_9MAGN</name>